<protein>
    <submittedName>
        <fullName evidence="8">Methyl-accepting chemotaxis protein</fullName>
    </submittedName>
</protein>
<dbReference type="GO" id="GO:0004888">
    <property type="term" value="F:transmembrane signaling receptor activity"/>
    <property type="evidence" value="ECO:0007669"/>
    <property type="project" value="InterPro"/>
</dbReference>
<dbReference type="PROSITE" id="PS50885">
    <property type="entry name" value="HAMP"/>
    <property type="match status" value="1"/>
</dbReference>
<reference evidence="8 9" key="2">
    <citation type="journal article" date="2022" name="Mar. Drugs">
        <title>Bioassay-Guided Fractionation Leads to the Detection of Cholic Acid Generated by the Rare Thalassomonas sp.</title>
        <authorList>
            <person name="Pheiffer F."/>
            <person name="Schneider Y.K."/>
            <person name="Hansen E.H."/>
            <person name="Andersen J.H."/>
            <person name="Isaksson J."/>
            <person name="Busche T."/>
            <person name="R C."/>
            <person name="Kalinowski J."/>
            <person name="Zyl L.V."/>
            <person name="Trindade M."/>
        </authorList>
    </citation>
    <scope>NUCLEOTIDE SEQUENCE [LARGE SCALE GENOMIC DNA]</scope>
    <source>
        <strain evidence="8 9">XOM25</strain>
    </source>
</reference>
<dbReference type="Pfam" id="PF00015">
    <property type="entry name" value="MCPsignal"/>
    <property type="match status" value="1"/>
</dbReference>
<name>A0AAF0CEX9_9GAMM</name>
<dbReference type="Gene3D" id="1.10.287.950">
    <property type="entry name" value="Methyl-accepting chemotaxis protein"/>
    <property type="match status" value="1"/>
</dbReference>
<dbReference type="InterPro" id="IPR004090">
    <property type="entry name" value="Chemotax_Me-accpt_rcpt"/>
</dbReference>
<comment type="subcellular location">
    <subcellularLocation>
        <location evidence="1">Membrane</location>
    </subcellularLocation>
</comment>
<evidence type="ECO:0000256" key="1">
    <source>
        <dbReference type="ARBA" id="ARBA00004370"/>
    </source>
</evidence>
<dbReference type="AlphaFoldDB" id="A0AAF0CEX9"/>
<dbReference type="Pfam" id="PF00672">
    <property type="entry name" value="HAMP"/>
    <property type="match status" value="1"/>
</dbReference>
<comment type="similarity">
    <text evidence="3">Belongs to the methyl-accepting chemotaxis (MCP) protein family.</text>
</comment>
<evidence type="ECO:0000313" key="8">
    <source>
        <dbReference type="EMBL" id="WDE08969.1"/>
    </source>
</evidence>
<keyword evidence="5" id="KW-0472">Membrane</keyword>
<organism evidence="8 9">
    <name type="scientific">Thalassomonas viridans</name>
    <dbReference type="NCBI Taxonomy" id="137584"/>
    <lineage>
        <taxon>Bacteria</taxon>
        <taxon>Pseudomonadati</taxon>
        <taxon>Pseudomonadota</taxon>
        <taxon>Gammaproteobacteria</taxon>
        <taxon>Alteromonadales</taxon>
        <taxon>Colwelliaceae</taxon>
        <taxon>Thalassomonas</taxon>
    </lineage>
</organism>
<dbReference type="PANTHER" id="PTHR32089:SF112">
    <property type="entry name" value="LYSOZYME-LIKE PROTEIN-RELATED"/>
    <property type="match status" value="1"/>
</dbReference>
<keyword evidence="5" id="KW-1133">Transmembrane helix</keyword>
<gene>
    <name evidence="8" type="ORF">SG34_029745</name>
</gene>
<evidence type="ECO:0000259" key="7">
    <source>
        <dbReference type="PROSITE" id="PS50885"/>
    </source>
</evidence>
<evidence type="ECO:0000313" key="9">
    <source>
        <dbReference type="Proteomes" id="UP000032352"/>
    </source>
</evidence>
<dbReference type="InterPro" id="IPR003660">
    <property type="entry name" value="HAMP_dom"/>
</dbReference>
<dbReference type="KEGG" id="tvd:SG34_029745"/>
<keyword evidence="5" id="KW-0812">Transmembrane</keyword>
<dbReference type="FunFam" id="1.10.287.950:FF:000001">
    <property type="entry name" value="Methyl-accepting chemotaxis sensory transducer"/>
    <property type="match status" value="1"/>
</dbReference>
<proteinExistence type="inferred from homology"/>
<dbReference type="SUPFAM" id="SSF58104">
    <property type="entry name" value="Methyl-accepting chemotaxis protein (MCP) signaling domain"/>
    <property type="match status" value="1"/>
</dbReference>
<feature type="domain" description="HAMP" evidence="7">
    <location>
        <begin position="232"/>
        <end position="286"/>
    </location>
</feature>
<keyword evidence="9" id="KW-1185">Reference proteome</keyword>
<sequence>MLKINISRKIYLMGAVQFLLILLVGLTGYLQMAKIGHELVGIAEEDIPLTNKVSLITENQLRQSMLFEKLMFKSAMLLIKDEQPGSDFQQIIKEINELTLEDKAKLKQALDFIKQILSVEHSEEITAEFKFLQRQLVEIEADHSVLAQQLDTQIELLQSRQLTTAIEMAPAAEQAQHELSEKLLAVVHEIQKFTAKAALQAEHDEQNGIVQIVIWLVIACAVAIILPYLVSVSITKPIHQLNARLTDVSQGDGDLRQTLPEHSYDETGETAKAFNAFLSKLRATITEIKATAEQLAHSSGTAKEVVEQTLGNAEKQRSETEQVATAVTEMNMTTQEVSKNTGQASEAAAGVRAKVEQGNTSAVAGHNIMEQLSEELANASHIIERLAEKTTGIGAVLDTIRGIAEQTNLLALNAAIEAARAGESGRGFAVVADEVRNLAQRTQSSTLDIQQLVEDLQGEAKNAVDGMSKGSERAKVCLLKSTETTQAFESAFDAVNSITELNAHIAAATGEQSSVVEEINRNLLSIQSIATTTSEGAQKTSDANMSISVCIEQLHTSLSQFKI</sequence>
<dbReference type="SMART" id="SM00304">
    <property type="entry name" value="HAMP"/>
    <property type="match status" value="1"/>
</dbReference>
<evidence type="ECO:0000259" key="6">
    <source>
        <dbReference type="PROSITE" id="PS50111"/>
    </source>
</evidence>
<dbReference type="GO" id="GO:0007165">
    <property type="term" value="P:signal transduction"/>
    <property type="evidence" value="ECO:0007669"/>
    <property type="project" value="UniProtKB-KW"/>
</dbReference>
<dbReference type="GO" id="GO:0016020">
    <property type="term" value="C:membrane"/>
    <property type="evidence" value="ECO:0007669"/>
    <property type="project" value="UniProtKB-SubCell"/>
</dbReference>
<dbReference type="Proteomes" id="UP000032352">
    <property type="component" value="Chromosome pTvir"/>
</dbReference>
<dbReference type="EMBL" id="CP059734">
    <property type="protein sequence ID" value="WDE08969.1"/>
    <property type="molecule type" value="Genomic_DNA"/>
</dbReference>
<dbReference type="SMART" id="SM00283">
    <property type="entry name" value="MA"/>
    <property type="match status" value="1"/>
</dbReference>
<feature type="domain" description="Methyl-accepting transducer" evidence="6">
    <location>
        <begin position="291"/>
        <end position="527"/>
    </location>
</feature>
<dbReference type="PANTHER" id="PTHR32089">
    <property type="entry name" value="METHYL-ACCEPTING CHEMOTAXIS PROTEIN MCPB"/>
    <property type="match status" value="1"/>
</dbReference>
<evidence type="ECO:0000256" key="5">
    <source>
        <dbReference type="SAM" id="Phobius"/>
    </source>
</evidence>
<accession>A0AAF0CEX9</accession>
<dbReference type="RefSeq" id="WP_053047150.1">
    <property type="nucleotide sequence ID" value="NZ_CP059734.1"/>
</dbReference>
<evidence type="ECO:0000256" key="3">
    <source>
        <dbReference type="ARBA" id="ARBA00029447"/>
    </source>
</evidence>
<dbReference type="CDD" id="cd11386">
    <property type="entry name" value="MCP_signal"/>
    <property type="match status" value="1"/>
</dbReference>
<feature type="transmembrane region" description="Helical" evidence="5">
    <location>
        <begin position="212"/>
        <end position="234"/>
    </location>
</feature>
<feature type="transmembrane region" description="Helical" evidence="5">
    <location>
        <begin position="12"/>
        <end position="30"/>
    </location>
</feature>
<dbReference type="PROSITE" id="PS50111">
    <property type="entry name" value="CHEMOTAXIS_TRANSDUC_2"/>
    <property type="match status" value="1"/>
</dbReference>
<evidence type="ECO:0000256" key="2">
    <source>
        <dbReference type="ARBA" id="ARBA00023224"/>
    </source>
</evidence>
<dbReference type="CDD" id="cd06225">
    <property type="entry name" value="HAMP"/>
    <property type="match status" value="1"/>
</dbReference>
<dbReference type="InterPro" id="IPR004089">
    <property type="entry name" value="MCPsignal_dom"/>
</dbReference>
<dbReference type="GO" id="GO:0006935">
    <property type="term" value="P:chemotaxis"/>
    <property type="evidence" value="ECO:0007669"/>
    <property type="project" value="InterPro"/>
</dbReference>
<reference evidence="8 9" key="1">
    <citation type="journal article" date="2015" name="Genome Announc.">
        <title>Draft Genome Sequences of Marine Isolates of Thalassomonas viridans and Thalassomonas actiniarum.</title>
        <authorList>
            <person name="Olonade I."/>
            <person name="van Zyl L.J."/>
            <person name="Trindade M."/>
        </authorList>
    </citation>
    <scope>NUCLEOTIDE SEQUENCE [LARGE SCALE GENOMIC DNA]</scope>
    <source>
        <strain evidence="8 9">XOM25</strain>
    </source>
</reference>
<dbReference type="PRINTS" id="PR00260">
    <property type="entry name" value="CHEMTRNSDUCR"/>
</dbReference>
<keyword evidence="2 4" id="KW-0807">Transducer</keyword>
<evidence type="ECO:0000256" key="4">
    <source>
        <dbReference type="PROSITE-ProRule" id="PRU00284"/>
    </source>
</evidence>